<proteinExistence type="predicted"/>
<evidence type="ECO:0000313" key="1">
    <source>
        <dbReference type="EMBL" id="VDD54788.1"/>
    </source>
</evidence>
<name>A0A3P6FPD3_BRAOL</name>
<protein>
    <submittedName>
        <fullName evidence="1">Uncharacterized protein</fullName>
    </submittedName>
</protein>
<sequence length="57" mass="6631">MRICLVLLKVRMKLPSLSFIRSLSFLLTSFDIRQCNFSMCFELAKTVKHGSDYVLMV</sequence>
<dbReference type="EMBL" id="LR031879">
    <property type="protein sequence ID" value="VDD54788.1"/>
    <property type="molecule type" value="Genomic_DNA"/>
</dbReference>
<reference evidence="1" key="1">
    <citation type="submission" date="2018-11" db="EMBL/GenBank/DDBJ databases">
        <authorList>
            <consortium name="Genoscope - CEA"/>
            <person name="William W."/>
        </authorList>
    </citation>
    <scope>NUCLEOTIDE SEQUENCE</scope>
</reference>
<organism evidence="1">
    <name type="scientific">Brassica oleracea</name>
    <name type="common">Wild cabbage</name>
    <dbReference type="NCBI Taxonomy" id="3712"/>
    <lineage>
        <taxon>Eukaryota</taxon>
        <taxon>Viridiplantae</taxon>
        <taxon>Streptophyta</taxon>
        <taxon>Embryophyta</taxon>
        <taxon>Tracheophyta</taxon>
        <taxon>Spermatophyta</taxon>
        <taxon>Magnoliopsida</taxon>
        <taxon>eudicotyledons</taxon>
        <taxon>Gunneridae</taxon>
        <taxon>Pentapetalae</taxon>
        <taxon>rosids</taxon>
        <taxon>malvids</taxon>
        <taxon>Brassicales</taxon>
        <taxon>Brassicaceae</taxon>
        <taxon>Brassiceae</taxon>
        <taxon>Brassica</taxon>
    </lineage>
</organism>
<gene>
    <name evidence="1" type="ORF">BOLC8T48017H</name>
</gene>
<accession>A0A3P6FPD3</accession>
<dbReference type="AlphaFoldDB" id="A0A3P6FPD3"/>